<feature type="region of interest" description="Disordered" evidence="1">
    <location>
        <begin position="62"/>
        <end position="84"/>
    </location>
</feature>
<name>A0AA36ID52_9DINO</name>
<protein>
    <submittedName>
        <fullName evidence="3">Uncharacterized protein</fullName>
    </submittedName>
</protein>
<keyword evidence="2" id="KW-0732">Signal</keyword>
<feature type="compositionally biased region" description="Basic and acidic residues" evidence="1">
    <location>
        <begin position="747"/>
        <end position="761"/>
    </location>
</feature>
<feature type="signal peptide" evidence="2">
    <location>
        <begin position="1"/>
        <end position="15"/>
    </location>
</feature>
<dbReference type="AlphaFoldDB" id="A0AA36ID52"/>
<evidence type="ECO:0000256" key="1">
    <source>
        <dbReference type="SAM" id="MobiDB-lite"/>
    </source>
</evidence>
<keyword evidence="4" id="KW-1185">Reference proteome</keyword>
<feature type="chain" id="PRO_5041317582" evidence="2">
    <location>
        <begin position="16"/>
        <end position="984"/>
    </location>
</feature>
<gene>
    <name evidence="3" type="ORF">EVOR1521_LOCUS11792</name>
</gene>
<accession>A0AA36ID52</accession>
<evidence type="ECO:0000313" key="4">
    <source>
        <dbReference type="Proteomes" id="UP001178507"/>
    </source>
</evidence>
<proteinExistence type="predicted"/>
<dbReference type="EMBL" id="CAUJNA010001197">
    <property type="protein sequence ID" value="CAJ1385117.1"/>
    <property type="molecule type" value="Genomic_DNA"/>
</dbReference>
<reference evidence="3" key="1">
    <citation type="submission" date="2023-08" db="EMBL/GenBank/DDBJ databases">
        <authorList>
            <person name="Chen Y."/>
            <person name="Shah S."/>
            <person name="Dougan E. K."/>
            <person name="Thang M."/>
            <person name="Chan C."/>
        </authorList>
    </citation>
    <scope>NUCLEOTIDE SEQUENCE</scope>
</reference>
<feature type="non-terminal residue" evidence="3">
    <location>
        <position position="984"/>
    </location>
</feature>
<organism evidence="3 4">
    <name type="scientific">Effrenium voratum</name>
    <dbReference type="NCBI Taxonomy" id="2562239"/>
    <lineage>
        <taxon>Eukaryota</taxon>
        <taxon>Sar</taxon>
        <taxon>Alveolata</taxon>
        <taxon>Dinophyceae</taxon>
        <taxon>Suessiales</taxon>
        <taxon>Symbiodiniaceae</taxon>
        <taxon>Effrenium</taxon>
    </lineage>
</organism>
<dbReference type="Proteomes" id="UP001178507">
    <property type="component" value="Unassembled WGS sequence"/>
</dbReference>
<comment type="caution">
    <text evidence="3">The sequence shown here is derived from an EMBL/GenBank/DDBJ whole genome shotgun (WGS) entry which is preliminary data.</text>
</comment>
<evidence type="ECO:0000313" key="3">
    <source>
        <dbReference type="EMBL" id="CAJ1385117.1"/>
    </source>
</evidence>
<evidence type="ECO:0000256" key="2">
    <source>
        <dbReference type="SAM" id="SignalP"/>
    </source>
</evidence>
<sequence length="984" mass="104403">MISCILPLLFVTVAGECELPDTSVHSGNLLQKRHSRSALNVTRVTHGFGPVEGPTSFAASFARGGRKPSPAGPDSFEGCGPSGAASHRATTSVASAKKTNSTLVRMGSTCGAGQVSLLDFSGGSVSETCCPGDSSYCAGCAKFANGGCAKCLGGYVQVGGKCLACINLEGFMDPLHRSCAMYESNGWCTGGAPVSTKWQQDTPSSQATMAEFTYHGASPTEACCACGGGTRMPTPFKYPASGKSLLVGQAIQELPQPRTAVEYVADPGCALHSLGLHLDARTGAVTGTASEATQVECQITAKEGSGLEFNASLVLDFVPFTYGKRALDFPAPGDKAVSTGTTSYASWAVKCTPDAPWLKIRTNGALYKDGWGVPYAASCEVTGTINATLSHSIKVVAFKSIEWGSMRLSDDSQPGVAVSGVEVTVNGDAPKVGARNNDQSPNAKAVPPARYVADCGSGSSFDVLTGDILLGGERVLTLGTTSGRLGGSPSPFLFSNCPGQARCSKQLSCKIYGLLGFSGSRLETTLTVNAYDDICWAKVETGHFETHGLGGGSNCREWCRTSPTCAAYSEEAGQCLSMRYRKGGQGPVTYVKILGCSRYTTCLHLAVSGEDWLSGAYCPTTVQDGGLPFYTKEGVAGGGYDSIHLHAWRAEREIWDPTACGSNTQWVLRRAMPTEDFTSAESNSVEFRGQVVGCIDTDLSTQAFDENKLSMMNRAGEQVPVLLAQSQVQAVPAARDCASPLEEDDEQKVAKESQKKGQEKREEEEEEKEGLDRSKIFVFDDPGTQLVDDYFLDACECFNEDFAGSSFVNEEAWGKMPAGSNNVFVPSSLEILSGGASCEPQHLISADRTVDDADGCLMSCKETAGCLYFWHGDYNGVKLCRKYSACGSLYREVNSNGQLKSFITGETCLVSDPERCWAEQKRREMLANQAPSSSCVNEALLQACDELLLLGGYGIETCSRCTHNYAVTKKPKKPMPATMLAGTV</sequence>
<feature type="region of interest" description="Disordered" evidence="1">
    <location>
        <begin position="734"/>
        <end position="773"/>
    </location>
</feature>